<proteinExistence type="predicted"/>
<dbReference type="InterPro" id="IPR012340">
    <property type="entry name" value="NA-bd_OB-fold"/>
</dbReference>
<dbReference type="RefSeq" id="WP_268924194.1">
    <property type="nucleotide sequence ID" value="NZ_JAPTGB010000003.1"/>
</dbReference>
<dbReference type="Proteomes" id="UP001141422">
    <property type="component" value="Unassembled WGS sequence"/>
</dbReference>
<accession>A0ABT4IE07</accession>
<dbReference type="CDD" id="cd04491">
    <property type="entry name" value="SoSSB_OBF"/>
    <property type="match status" value="1"/>
</dbReference>
<dbReference type="PANTHER" id="PTHR13356">
    <property type="entry name" value="OB FOLD NUCLEIC ACID BINDING PROTEIN-RELATED"/>
    <property type="match status" value="1"/>
</dbReference>
<dbReference type="EMBL" id="JAPTGB010000003">
    <property type="protein sequence ID" value="MCZ0859970.1"/>
    <property type="molecule type" value="Genomic_DNA"/>
</dbReference>
<gene>
    <name evidence="2" type="ORF">O0S10_01845</name>
</gene>
<evidence type="ECO:0000256" key="1">
    <source>
        <dbReference type="ARBA" id="ARBA00023125"/>
    </source>
</evidence>
<protein>
    <recommendedName>
        <fullName evidence="4">Replication factor A</fullName>
    </recommendedName>
</protein>
<keyword evidence="3" id="KW-1185">Reference proteome</keyword>
<organism evidence="2 3">
    <name type="scientific">Methanocorpusculum petauri</name>
    <dbReference type="NCBI Taxonomy" id="3002863"/>
    <lineage>
        <taxon>Archaea</taxon>
        <taxon>Methanobacteriati</taxon>
        <taxon>Methanobacteriota</taxon>
        <taxon>Stenosarchaea group</taxon>
        <taxon>Methanomicrobia</taxon>
        <taxon>Methanomicrobiales</taxon>
        <taxon>Methanocorpusculaceae</taxon>
        <taxon>Methanocorpusculum</taxon>
    </lineage>
</organism>
<reference evidence="2" key="1">
    <citation type="submission" date="2022-12" db="EMBL/GenBank/DDBJ databases">
        <title>Isolation and characterisation of novel Methanocorpusculum spp. from native Australian herbivores indicates the genus is ancestrally host-associated.</title>
        <authorList>
            <person name="Volmer J.G."/>
            <person name="Soo R.M."/>
            <person name="Evans P.N."/>
            <person name="Hoedt E.C."/>
            <person name="Astorga Alsina A.L."/>
            <person name="Woodcroft B.J."/>
            <person name="Tyson G.W."/>
            <person name="Hugenholtz P."/>
            <person name="Morrison M."/>
        </authorList>
    </citation>
    <scope>NUCLEOTIDE SEQUENCE</scope>
    <source>
        <strain evidence="2">MG</strain>
    </source>
</reference>
<comment type="caution">
    <text evidence="2">The sequence shown here is derived from an EMBL/GenBank/DDBJ whole genome shotgun (WGS) entry which is preliminary data.</text>
</comment>
<evidence type="ECO:0000313" key="3">
    <source>
        <dbReference type="Proteomes" id="UP001141422"/>
    </source>
</evidence>
<evidence type="ECO:0008006" key="4">
    <source>
        <dbReference type="Google" id="ProtNLM"/>
    </source>
</evidence>
<name>A0ABT4IE07_9EURY</name>
<dbReference type="SUPFAM" id="SSF50249">
    <property type="entry name" value="Nucleic acid-binding proteins"/>
    <property type="match status" value="3"/>
</dbReference>
<sequence length="428" mass="46657">MHYALVSDLLTKEEFDERVENKCEELGGAVDEVCAAMLVVEELGRSHIRIGEIKNTATALVSFFGKILEITPPREFRREGDDENAEPGLVASLILGDPTGTVKMTLWDAMAAAVPELEVGSVLEVIAKPRPGYRNEVTCAALRPSQVTIVETKKPPKSETMKVPLAAKVLHIGNIREITRRDGSLSELQEILVGDPSGTARIITWEPELFADLDEGVSVSFAGLTRKEDEDSVEYVAGDSVVITPHTEPIEVLTCDAGDVTEGQTSVVTGVVRSVSPVRTFTTRRGTESRVKNIKLGSETGHGYVNIACWNEAADTAVLAGDRVEVINAPAKLNKYGDVELSVGRGAVLREREEEGVYTEFEGFVVPRIEGMTIDNGTQAFLMVTDLPLTPAVRIRAEGICKNFRLYVERVEVVPVSAADLKDRLRNL</sequence>
<dbReference type="InterPro" id="IPR051231">
    <property type="entry name" value="SOSS-B"/>
</dbReference>
<dbReference type="Gene3D" id="2.40.50.140">
    <property type="entry name" value="Nucleic acid-binding proteins"/>
    <property type="match status" value="3"/>
</dbReference>
<evidence type="ECO:0000313" key="2">
    <source>
        <dbReference type="EMBL" id="MCZ0859970.1"/>
    </source>
</evidence>
<dbReference type="PANTHER" id="PTHR13356:SF0">
    <property type="entry name" value="SOSS COMPLEX SUBUNIT B HOMOLOG"/>
    <property type="match status" value="1"/>
</dbReference>
<keyword evidence="1" id="KW-0238">DNA-binding</keyword>